<dbReference type="Proteomes" id="UP000590647">
    <property type="component" value="Unassembled WGS sequence"/>
</dbReference>
<proteinExistence type="predicted"/>
<feature type="compositionally biased region" description="Acidic residues" evidence="1">
    <location>
        <begin position="103"/>
        <end position="130"/>
    </location>
</feature>
<accession>A0A7W9LTT0</accession>
<gene>
    <name evidence="2" type="ORF">HDA41_003889</name>
</gene>
<name>A0A7W9LTT0_9ACTN</name>
<comment type="caution">
    <text evidence="2">The sequence shown here is derived from an EMBL/GenBank/DDBJ whole genome shotgun (WGS) entry which is preliminary data.</text>
</comment>
<protein>
    <submittedName>
        <fullName evidence="2">Putative tRNA adenosine deaminase-associated protein</fullName>
    </submittedName>
</protein>
<dbReference type="NCBIfam" id="TIGR03941">
    <property type="entry name" value="tRNA_deam_assoc"/>
    <property type="match status" value="1"/>
</dbReference>
<evidence type="ECO:0000256" key="1">
    <source>
        <dbReference type="SAM" id="MobiDB-lite"/>
    </source>
</evidence>
<dbReference type="InterPro" id="IPR023869">
    <property type="entry name" value="tRNA_Adeno_NH3ase_assoc_put"/>
</dbReference>
<evidence type="ECO:0000313" key="2">
    <source>
        <dbReference type="EMBL" id="MBB5795925.1"/>
    </source>
</evidence>
<feature type="region of interest" description="Disordered" evidence="1">
    <location>
        <begin position="97"/>
        <end position="148"/>
    </location>
</feature>
<reference evidence="2 3" key="1">
    <citation type="submission" date="2020-08" db="EMBL/GenBank/DDBJ databases">
        <title>Sequencing the genomes of 1000 actinobacteria strains.</title>
        <authorList>
            <person name="Klenk H.-P."/>
        </authorList>
    </citation>
    <scope>NUCLEOTIDE SEQUENCE [LARGE SCALE GENOMIC DNA]</scope>
    <source>
        <strain evidence="2 3">DSM 40084</strain>
    </source>
</reference>
<dbReference type="EMBL" id="JACHNE010000001">
    <property type="protein sequence ID" value="MBB5795925.1"/>
    <property type="molecule type" value="Genomic_DNA"/>
</dbReference>
<dbReference type="AlphaFoldDB" id="A0A7W9LTT0"/>
<evidence type="ECO:0000313" key="3">
    <source>
        <dbReference type="Proteomes" id="UP000590647"/>
    </source>
</evidence>
<organism evidence="2 3">
    <name type="scientific">Streptomyces caelestis</name>
    <dbReference type="NCBI Taxonomy" id="36816"/>
    <lineage>
        <taxon>Bacteria</taxon>
        <taxon>Bacillati</taxon>
        <taxon>Actinomycetota</taxon>
        <taxon>Actinomycetes</taxon>
        <taxon>Kitasatosporales</taxon>
        <taxon>Streptomycetaceae</taxon>
        <taxon>Streptomyces</taxon>
    </lineage>
</organism>
<sequence>MTSGRVTVYFAALLARTEDGWEASDTELDDVETLSDLADLAREASPDEDTVLVLIEQEDAWFGVVRVDGEEDPRIYVSDAAAAARSSYGEILLTDELLGRDPDDGDDLDALDLDGTEDGDSDDDEADDGDPVAGTGEAVPHGPVGDAQILDDLGVSEKELRSLATDAVTEIAEALGASETLETVR</sequence>
<keyword evidence="3" id="KW-1185">Reference proteome</keyword>